<dbReference type="Proteomes" id="UP000266673">
    <property type="component" value="Unassembled WGS sequence"/>
</dbReference>
<sequence length="551" mass="62698">MQDSSINLILLWSSSFELTVGEITRYRIQFDSTKLPSNTAWPPSNLIVKITNETSILFRGAVLSGPYNISASCVETEHANKLNLLSDHFFTPNLKPSIKCGEVWEFELKIPSNGFGDWTIDIICEILFSQNKMKYNISLFACVPEEATVDDELQIFDGEPIISQDRTTTIYSPSINYEFLKPHDIFKLPDLTTFSTRDIHLVVLTHGIHGSMLDELYLKEAIEKKCIDQKTDRVVFFMSDVNHSYTEDGIEICGKRLAKELLKYIKWPWGRKNNCQDNFNNESNSSDKPLVSKISLIGHSLGGLINVFLAGYLYSVTNGAFFNYVQPIHFITIATPWLGSTDLSWYIQIGLKFGVVGQTGKDLALIDRSKEEQEKASGAVEEETYEEEPLLLALAQPTSPSHIAISKFHNRTLYANVANDLVVSFRTSSLYFHDYADQSPFQCTINDHLKHIFTSLSPLDITKDYLSRSISGSSPILYDKVIKPEDIPPPDEGMDITIEEQVAREWHKDMSWRKVFVRLEGEAHTHVVVRRKWLNAAGWQVIEHLINEHDF</sequence>
<dbReference type="InterPro" id="IPR029058">
    <property type="entry name" value="AB_hydrolase_fold"/>
</dbReference>
<dbReference type="PANTHER" id="PTHR12482">
    <property type="entry name" value="LIPASE ROG1-RELATED-RELATED"/>
    <property type="match status" value="1"/>
</dbReference>
<dbReference type="PANTHER" id="PTHR12482:SF62">
    <property type="entry name" value="LIPASE ROG1-RELATED"/>
    <property type="match status" value="1"/>
</dbReference>
<accession>A0A397V5Y5</accession>
<keyword evidence="4" id="KW-1185">Reference proteome</keyword>
<dbReference type="InterPro" id="IPR007751">
    <property type="entry name" value="DUF676_lipase-like"/>
</dbReference>
<reference evidence="3 4" key="1">
    <citation type="submission" date="2018-06" db="EMBL/GenBank/DDBJ databases">
        <title>Comparative genomics reveals the genomic features of Rhizophagus irregularis, R. cerebriforme, R. diaphanum and Gigaspora rosea, and their symbiotic lifestyle signature.</title>
        <authorList>
            <person name="Morin E."/>
            <person name="San Clemente H."/>
            <person name="Chen E.C.H."/>
            <person name="De La Providencia I."/>
            <person name="Hainaut M."/>
            <person name="Kuo A."/>
            <person name="Kohler A."/>
            <person name="Murat C."/>
            <person name="Tang N."/>
            <person name="Roy S."/>
            <person name="Loubradou J."/>
            <person name="Henrissat B."/>
            <person name="Grigoriev I.V."/>
            <person name="Corradi N."/>
            <person name="Roux C."/>
            <person name="Martin F.M."/>
        </authorList>
    </citation>
    <scope>NUCLEOTIDE SEQUENCE [LARGE SCALE GENOMIC DNA]</scope>
    <source>
        <strain evidence="3 4">DAOM 194757</strain>
    </source>
</reference>
<dbReference type="AlphaFoldDB" id="A0A397V5Y5"/>
<comment type="caution">
    <text evidence="3">The sequence shown here is derived from an EMBL/GenBank/DDBJ whole genome shotgun (WGS) entry which is preliminary data.</text>
</comment>
<dbReference type="Pfam" id="PF05057">
    <property type="entry name" value="DUF676"/>
    <property type="match status" value="1"/>
</dbReference>
<evidence type="ECO:0000259" key="2">
    <source>
        <dbReference type="Pfam" id="PF05057"/>
    </source>
</evidence>
<dbReference type="EMBL" id="QKWP01000634">
    <property type="protein sequence ID" value="RIB17048.1"/>
    <property type="molecule type" value="Genomic_DNA"/>
</dbReference>
<proteinExistence type="inferred from homology"/>
<organism evidence="3 4">
    <name type="scientific">Gigaspora rosea</name>
    <dbReference type="NCBI Taxonomy" id="44941"/>
    <lineage>
        <taxon>Eukaryota</taxon>
        <taxon>Fungi</taxon>
        <taxon>Fungi incertae sedis</taxon>
        <taxon>Mucoromycota</taxon>
        <taxon>Glomeromycotina</taxon>
        <taxon>Glomeromycetes</taxon>
        <taxon>Diversisporales</taxon>
        <taxon>Gigasporaceae</taxon>
        <taxon>Gigaspora</taxon>
    </lineage>
</organism>
<evidence type="ECO:0000313" key="3">
    <source>
        <dbReference type="EMBL" id="RIB17048.1"/>
    </source>
</evidence>
<name>A0A397V5Y5_9GLOM</name>
<evidence type="ECO:0000313" key="4">
    <source>
        <dbReference type="Proteomes" id="UP000266673"/>
    </source>
</evidence>
<dbReference type="OrthoDB" id="5368485at2759"/>
<comment type="similarity">
    <text evidence="1">Belongs to the putative lipase ROG1 family.</text>
</comment>
<feature type="domain" description="DUF676" evidence="2">
    <location>
        <begin position="198"/>
        <end position="427"/>
    </location>
</feature>
<protein>
    <submittedName>
        <fullName evidence="3">Putative serine esterase-domain-containing protein</fullName>
    </submittedName>
</protein>
<dbReference type="InterPro" id="IPR044294">
    <property type="entry name" value="Lipase-like"/>
</dbReference>
<gene>
    <name evidence="3" type="ORF">C2G38_2188379</name>
</gene>
<dbReference type="SUPFAM" id="SSF53474">
    <property type="entry name" value="alpha/beta-Hydrolases"/>
    <property type="match status" value="1"/>
</dbReference>
<evidence type="ECO:0000256" key="1">
    <source>
        <dbReference type="ARBA" id="ARBA00007920"/>
    </source>
</evidence>
<dbReference type="Gene3D" id="3.40.50.1820">
    <property type="entry name" value="alpha/beta hydrolase"/>
    <property type="match status" value="1"/>
</dbReference>
<dbReference type="GO" id="GO:0047372">
    <property type="term" value="F:monoacylglycerol lipase activity"/>
    <property type="evidence" value="ECO:0007669"/>
    <property type="project" value="TreeGrafter"/>
</dbReference>